<organism evidence="1 2">
    <name type="scientific">Cnuibacter physcomitrellae</name>
    <dbReference type="NCBI Taxonomy" id="1619308"/>
    <lineage>
        <taxon>Bacteria</taxon>
        <taxon>Bacillati</taxon>
        <taxon>Actinomycetota</taxon>
        <taxon>Actinomycetes</taxon>
        <taxon>Micrococcales</taxon>
        <taxon>Microbacteriaceae</taxon>
        <taxon>Cnuibacter</taxon>
    </lineage>
</organism>
<evidence type="ECO:0000313" key="1">
    <source>
        <dbReference type="EMBL" id="ARJ06288.1"/>
    </source>
</evidence>
<protein>
    <submittedName>
        <fullName evidence="1">Uncharacterized protein</fullName>
    </submittedName>
</protein>
<dbReference type="Proteomes" id="UP000192775">
    <property type="component" value="Chromosome"/>
</dbReference>
<sequence>MSDESWDERIEAFWRDFDEDDRDGMRESMRMLVAERPDGDAEALYEWASVHDSLGYEQEAVDLYRSALEAGLDGERRPQAVIQLASSLRNVGEPDAAVELLLRG</sequence>
<gene>
    <name evidence="1" type="ORF">B5808_14520</name>
</gene>
<reference evidence="1 2" key="1">
    <citation type="submission" date="2017-04" db="EMBL/GenBank/DDBJ databases">
        <authorList>
            <person name="Afonso C.L."/>
            <person name="Miller P.J."/>
            <person name="Scott M.A."/>
            <person name="Spackman E."/>
            <person name="Goraichik I."/>
            <person name="Dimitrov K.M."/>
            <person name="Suarez D.L."/>
            <person name="Swayne D.E."/>
        </authorList>
    </citation>
    <scope>NUCLEOTIDE SEQUENCE [LARGE SCALE GENOMIC DNA]</scope>
    <source>
        <strain evidence="2">XA(T)</strain>
    </source>
</reference>
<dbReference type="Pfam" id="PF12688">
    <property type="entry name" value="TPR_5"/>
    <property type="match status" value="1"/>
</dbReference>
<keyword evidence="2" id="KW-1185">Reference proteome</keyword>
<evidence type="ECO:0000313" key="2">
    <source>
        <dbReference type="Proteomes" id="UP000192775"/>
    </source>
</evidence>
<dbReference type="InterPro" id="IPR011990">
    <property type="entry name" value="TPR-like_helical_dom_sf"/>
</dbReference>
<dbReference type="AlphaFoldDB" id="A0A1X9LPR0"/>
<accession>A0A1X9LPR0</accession>
<dbReference type="KEGG" id="cphy:B5808_14520"/>
<proteinExistence type="predicted"/>
<dbReference type="RefSeq" id="WP_085020426.1">
    <property type="nucleotide sequence ID" value="NZ_BMHD01000001.1"/>
</dbReference>
<dbReference type="Gene3D" id="1.25.40.10">
    <property type="entry name" value="Tetratricopeptide repeat domain"/>
    <property type="match status" value="1"/>
</dbReference>
<dbReference type="SUPFAM" id="SSF48452">
    <property type="entry name" value="TPR-like"/>
    <property type="match status" value="1"/>
</dbReference>
<name>A0A1X9LPR0_9MICO</name>
<dbReference type="InterPro" id="IPR041656">
    <property type="entry name" value="TPR_5"/>
</dbReference>
<dbReference type="EMBL" id="CP020715">
    <property type="protein sequence ID" value="ARJ06288.1"/>
    <property type="molecule type" value="Genomic_DNA"/>
</dbReference>
<dbReference type="STRING" id="1619308.B5808_14520"/>